<feature type="signal peptide" evidence="1">
    <location>
        <begin position="1"/>
        <end position="28"/>
    </location>
</feature>
<reference evidence="3 4" key="1">
    <citation type="submission" date="2016-11" db="EMBL/GenBank/DDBJ databases">
        <authorList>
            <person name="Jaros S."/>
            <person name="Januszkiewicz K."/>
            <person name="Wedrychowicz H."/>
        </authorList>
    </citation>
    <scope>NUCLEOTIDE SEQUENCE [LARGE SCALE GENOMIC DNA]</scope>
    <source>
        <strain evidence="3 4">ATCC 23634</strain>
    </source>
</reference>
<feature type="chain" id="PRO_5013380948" description="PepSY domain-containing protein" evidence="1">
    <location>
        <begin position="29"/>
        <end position="109"/>
    </location>
</feature>
<dbReference type="Pfam" id="PF03413">
    <property type="entry name" value="PepSY"/>
    <property type="match status" value="1"/>
</dbReference>
<dbReference type="Gene3D" id="3.10.450.40">
    <property type="match status" value="1"/>
</dbReference>
<feature type="domain" description="PepSY" evidence="2">
    <location>
        <begin position="37"/>
        <end position="94"/>
    </location>
</feature>
<dbReference type="EMBL" id="FPKU01000004">
    <property type="protein sequence ID" value="SFZ86829.1"/>
    <property type="molecule type" value="Genomic_DNA"/>
</dbReference>
<dbReference type="Proteomes" id="UP000183447">
    <property type="component" value="Unassembled WGS sequence"/>
</dbReference>
<evidence type="ECO:0000256" key="1">
    <source>
        <dbReference type="SAM" id="SignalP"/>
    </source>
</evidence>
<keyword evidence="1" id="KW-0732">Signal</keyword>
<keyword evidence="4" id="KW-1185">Reference proteome</keyword>
<sequence>MTKTLRTIALALLLLAPGLLGLSTPARAQGTGITIIEAIAAATARFSGQVIGAELVPARPEEMTGSVYAFRLLTPAGDILAIRVDAENGDILEVDGRGLVAARRRANGF</sequence>
<dbReference type="AlphaFoldDB" id="A0A1K2I374"/>
<dbReference type="OrthoDB" id="7870353at2"/>
<dbReference type="RefSeq" id="WP_072346846.1">
    <property type="nucleotide sequence ID" value="NZ_FPKU01000004.1"/>
</dbReference>
<evidence type="ECO:0000313" key="3">
    <source>
        <dbReference type="EMBL" id="SFZ86829.1"/>
    </source>
</evidence>
<evidence type="ECO:0000259" key="2">
    <source>
        <dbReference type="Pfam" id="PF03413"/>
    </source>
</evidence>
<proteinExistence type="predicted"/>
<dbReference type="InterPro" id="IPR025711">
    <property type="entry name" value="PepSY"/>
</dbReference>
<gene>
    <name evidence="3" type="ORF">SAMN02983003_4023</name>
</gene>
<protein>
    <recommendedName>
        <fullName evidence="2">PepSY domain-containing protein</fullName>
    </recommendedName>
</protein>
<name>A0A1K2I374_9HYPH</name>
<dbReference type="STRING" id="665118.SAMN02983003_4023"/>
<evidence type="ECO:0000313" key="4">
    <source>
        <dbReference type="Proteomes" id="UP000183447"/>
    </source>
</evidence>
<accession>A0A1K2I374</accession>
<organism evidence="3 4">
    <name type="scientific">Devosia enhydra</name>
    <dbReference type="NCBI Taxonomy" id="665118"/>
    <lineage>
        <taxon>Bacteria</taxon>
        <taxon>Pseudomonadati</taxon>
        <taxon>Pseudomonadota</taxon>
        <taxon>Alphaproteobacteria</taxon>
        <taxon>Hyphomicrobiales</taxon>
        <taxon>Devosiaceae</taxon>
        <taxon>Devosia</taxon>
    </lineage>
</organism>